<dbReference type="EMBL" id="CP037452">
    <property type="protein sequence ID" value="QDV48557.1"/>
    <property type="molecule type" value="Genomic_DNA"/>
</dbReference>
<protein>
    <submittedName>
        <fullName evidence="1">Alkanesulfonate transporter substrate-binding subunit</fullName>
    </submittedName>
</protein>
<evidence type="ECO:0000313" key="2">
    <source>
        <dbReference type="Proteomes" id="UP000318313"/>
    </source>
</evidence>
<dbReference type="SUPFAM" id="SSF53850">
    <property type="entry name" value="Periplasmic binding protein-like II"/>
    <property type="match status" value="1"/>
</dbReference>
<name>A0A518I631_9PLAN</name>
<accession>A0A518I631</accession>
<dbReference type="AlphaFoldDB" id="A0A518I631"/>
<dbReference type="NCBIfam" id="TIGR02122">
    <property type="entry name" value="TRAP_TAXI"/>
    <property type="match status" value="1"/>
</dbReference>
<dbReference type="OrthoDB" id="214015at2"/>
<reference evidence="1 2" key="1">
    <citation type="submission" date="2019-03" db="EMBL/GenBank/DDBJ databases">
        <title>Deep-cultivation of Planctomycetes and their phenomic and genomic characterization uncovers novel biology.</title>
        <authorList>
            <person name="Wiegand S."/>
            <person name="Jogler M."/>
            <person name="Boedeker C."/>
            <person name="Pinto D."/>
            <person name="Vollmers J."/>
            <person name="Rivas-Marin E."/>
            <person name="Kohn T."/>
            <person name="Peeters S.H."/>
            <person name="Heuer A."/>
            <person name="Rast P."/>
            <person name="Oberbeckmann S."/>
            <person name="Bunk B."/>
            <person name="Jeske O."/>
            <person name="Meyerdierks A."/>
            <person name="Storesund J.E."/>
            <person name="Kallscheuer N."/>
            <person name="Luecker S."/>
            <person name="Lage O.M."/>
            <person name="Pohl T."/>
            <person name="Merkel B.J."/>
            <person name="Hornburger P."/>
            <person name="Mueller R.-W."/>
            <person name="Bruemmer F."/>
            <person name="Labrenz M."/>
            <person name="Spormann A.M."/>
            <person name="Op den Camp H."/>
            <person name="Overmann J."/>
            <person name="Amann R."/>
            <person name="Jetten M.S.M."/>
            <person name="Mascher T."/>
            <person name="Medema M.H."/>
            <person name="Devos D.P."/>
            <person name="Kaster A.-K."/>
            <person name="Ovreas L."/>
            <person name="Rohde M."/>
            <person name="Galperin M.Y."/>
            <person name="Jogler C."/>
        </authorList>
    </citation>
    <scope>NUCLEOTIDE SEQUENCE [LARGE SCALE GENOMIC DNA]</scope>
    <source>
        <strain evidence="1 2">Enr17</strain>
    </source>
</reference>
<gene>
    <name evidence="1" type="ORF">Enr17x_05700</name>
</gene>
<dbReference type="RefSeq" id="WP_145305686.1">
    <property type="nucleotide sequence ID" value="NZ_CP037452.1"/>
</dbReference>
<proteinExistence type="predicted"/>
<dbReference type="KEGG" id="gfm:Enr17x_05700"/>
<dbReference type="InterPro" id="IPR011852">
    <property type="entry name" value="TRAP_TAXI"/>
</dbReference>
<dbReference type="Gene3D" id="3.40.190.10">
    <property type="entry name" value="Periplasmic binding protein-like II"/>
    <property type="match status" value="2"/>
</dbReference>
<organism evidence="1 2">
    <name type="scientific">Gimesia fumaroli</name>
    <dbReference type="NCBI Taxonomy" id="2527976"/>
    <lineage>
        <taxon>Bacteria</taxon>
        <taxon>Pseudomonadati</taxon>
        <taxon>Planctomycetota</taxon>
        <taxon>Planctomycetia</taxon>
        <taxon>Planctomycetales</taxon>
        <taxon>Planctomycetaceae</taxon>
        <taxon>Gimesia</taxon>
    </lineage>
</organism>
<dbReference type="Pfam" id="PF16868">
    <property type="entry name" value="NMT1_3"/>
    <property type="match status" value="1"/>
</dbReference>
<sequence length="464" mass="52565">MKRSLFKILIVLLLIFLPVILHQTYRWMTAFPTQITIAAGHPEGRYHGMAVQLKAMLEQRLPINVQILETKGSLENLELLRHGKVDLAFYQPGAEDALSILKPERKAQPKLMVQPEDQICFIANLYSQVLHIIVPADSDIKSVGDLKRRRIAIGDQGSGDLAASLPLLRHLQLNMDQIEPAYLSYHEIEDQFEEKTLDAAIVTVGIEAPVLHDLLETGNYRILEIPFTGALTRKASHFYEYEIPAGMFRTQEPIVPESNLQTVACGAHLLTRQSLADPLIAEVTGIILHQNFSRQMHLNELFAAGYEFAQDNQGFPVHSGADHVYNPELKPFLNSDFVEATEGMRSFLVSVLIAAYLLFRWVQKRRSKAKEHRLDRYIRQLVEIENKQMQVDGNNQDDGPALQTLLDDVTSLRQSTLEQFSAHELNEDRATDAFLEMCHALSDKINAKLLGWKIDRMGEKISKS</sequence>
<dbReference type="PANTHER" id="PTHR42941">
    <property type="entry name" value="SLL1037 PROTEIN"/>
    <property type="match status" value="1"/>
</dbReference>
<dbReference type="PANTHER" id="PTHR42941:SF1">
    <property type="entry name" value="SLL1037 PROTEIN"/>
    <property type="match status" value="1"/>
</dbReference>
<keyword evidence="2" id="KW-1185">Reference proteome</keyword>
<evidence type="ECO:0000313" key="1">
    <source>
        <dbReference type="EMBL" id="QDV48557.1"/>
    </source>
</evidence>
<dbReference type="Proteomes" id="UP000318313">
    <property type="component" value="Chromosome"/>
</dbReference>